<keyword evidence="1" id="KW-0812">Transmembrane</keyword>
<dbReference type="EMBL" id="RJJD01000021">
    <property type="protein sequence ID" value="RNI22387.1"/>
    <property type="molecule type" value="Genomic_DNA"/>
</dbReference>
<keyword evidence="3" id="KW-1185">Reference proteome</keyword>
<feature type="transmembrane region" description="Helical" evidence="1">
    <location>
        <begin position="52"/>
        <end position="74"/>
    </location>
</feature>
<dbReference type="AlphaFoldDB" id="A0A3M9MB46"/>
<comment type="caution">
    <text evidence="2">The sequence shown here is derived from an EMBL/GenBank/DDBJ whole genome shotgun (WGS) entry which is preliminary data.</text>
</comment>
<evidence type="ECO:0000256" key="1">
    <source>
        <dbReference type="SAM" id="Phobius"/>
    </source>
</evidence>
<dbReference type="Pfam" id="PF06210">
    <property type="entry name" value="DUF1003"/>
    <property type="match status" value="1"/>
</dbReference>
<dbReference type="InterPro" id="IPR010406">
    <property type="entry name" value="DUF1003"/>
</dbReference>
<proteinExistence type="predicted"/>
<protein>
    <submittedName>
        <fullName evidence="2">DUF1003 domain-containing protein</fullName>
    </submittedName>
</protein>
<dbReference type="PANTHER" id="PTHR41386">
    <property type="entry name" value="INTEGRAL MEMBRANE PROTEIN-RELATED"/>
    <property type="match status" value="1"/>
</dbReference>
<accession>A0A3M9MB46</accession>
<reference evidence="2 3" key="1">
    <citation type="submission" date="2018-11" db="EMBL/GenBank/DDBJ databases">
        <title>Rufibacter latericius sp. nov., isolated from water in Baiyang Lake.</title>
        <authorList>
            <person name="Yang Y."/>
        </authorList>
    </citation>
    <scope>NUCLEOTIDE SEQUENCE [LARGE SCALE GENOMIC DNA]</scope>
    <source>
        <strain evidence="2 3">R-22-1c-1</strain>
    </source>
</reference>
<gene>
    <name evidence="2" type="ORF">EFB08_19955</name>
</gene>
<sequence>MAENKDTGVFKGTEGHMAEIVERNIKALLARRKQEDNSRNLSERISDAVTKFTGSMLFVVIHLLMFGIWVVWNLGWLGLPPFDESFVVLAMFASVEAIFLSTFVLISQNRSSIQADKRADLDLQVSLLAEHEITRLVTLVTAIAQKMDIQEAHDPEINELAHDVQPEKVMDTMEKHQEHIEENKKN</sequence>
<dbReference type="Proteomes" id="UP000272117">
    <property type="component" value="Unassembled WGS sequence"/>
</dbReference>
<dbReference type="RefSeq" id="WP_123128746.1">
    <property type="nucleotide sequence ID" value="NZ_RJJD01000021.1"/>
</dbReference>
<feature type="transmembrane region" description="Helical" evidence="1">
    <location>
        <begin position="86"/>
        <end position="106"/>
    </location>
</feature>
<evidence type="ECO:0000313" key="2">
    <source>
        <dbReference type="EMBL" id="RNI22387.1"/>
    </source>
</evidence>
<dbReference type="OrthoDB" id="9795736at2"/>
<keyword evidence="1" id="KW-1133">Transmembrane helix</keyword>
<organism evidence="2 3">
    <name type="scientific">Rufibacter latericius</name>
    <dbReference type="NCBI Taxonomy" id="2487040"/>
    <lineage>
        <taxon>Bacteria</taxon>
        <taxon>Pseudomonadati</taxon>
        <taxon>Bacteroidota</taxon>
        <taxon>Cytophagia</taxon>
        <taxon>Cytophagales</taxon>
        <taxon>Hymenobacteraceae</taxon>
        <taxon>Rufibacter</taxon>
    </lineage>
</organism>
<evidence type="ECO:0000313" key="3">
    <source>
        <dbReference type="Proteomes" id="UP000272117"/>
    </source>
</evidence>
<keyword evidence="1" id="KW-0472">Membrane</keyword>
<dbReference type="PANTHER" id="PTHR41386:SF1">
    <property type="entry name" value="MEMBRANE PROTEIN"/>
    <property type="match status" value="1"/>
</dbReference>
<name>A0A3M9MB46_9BACT</name>